<dbReference type="OrthoDB" id="442505at2759"/>
<reference evidence="2" key="1">
    <citation type="submission" date="2021-02" db="EMBL/GenBank/DDBJ databases">
        <authorList>
            <person name="Dougan E. K."/>
            <person name="Rhodes N."/>
            <person name="Thang M."/>
            <person name="Chan C."/>
        </authorList>
    </citation>
    <scope>NUCLEOTIDE SEQUENCE</scope>
</reference>
<dbReference type="Proteomes" id="UP000654075">
    <property type="component" value="Unassembled WGS sequence"/>
</dbReference>
<dbReference type="AlphaFoldDB" id="A0A813FBD2"/>
<proteinExistence type="predicted"/>
<protein>
    <submittedName>
        <fullName evidence="2">Uncharacterized protein</fullName>
    </submittedName>
</protein>
<name>A0A813FBD2_POLGL</name>
<feature type="non-terminal residue" evidence="2">
    <location>
        <position position="430"/>
    </location>
</feature>
<dbReference type="EMBL" id="CAJNNV010024531">
    <property type="protein sequence ID" value="CAE8610104.1"/>
    <property type="molecule type" value="Genomic_DNA"/>
</dbReference>
<feature type="non-terminal residue" evidence="2">
    <location>
        <position position="1"/>
    </location>
</feature>
<feature type="region of interest" description="Disordered" evidence="1">
    <location>
        <begin position="320"/>
        <end position="349"/>
    </location>
</feature>
<comment type="caution">
    <text evidence="2">The sequence shown here is derived from an EMBL/GenBank/DDBJ whole genome shotgun (WGS) entry which is preliminary data.</text>
</comment>
<sequence>HMANIMWAAARLKRKHPASRAAVLRLIPQCLQCINAFKPQEIASVAQGVAKIFTPEAETGKLPHLSTPEFLSQFPVPPQVLQLFAVFAPLFKDYISVFSDQSLANLISSFGMLGLHFNQELVAVLEHQVMTRAPAMDNALLITALRACTQSPQLFRLEGFLATRIGTVITQLKNKELRSLDFTRSVKLGIPCRDEEPSAADLLRWCQEVSGNAQAGAGRSTHAAAFNSWAPQAGQPQTSRNDDFQQARARVQDFDHRPRNDDFQQAENQGFLLRQRHDDFQQARDQGFSSRQRDDDLQQARHQGFGFRPRNDDFQQAQSQNFRHSNPPMNNQRFNHHQQQPQNPSHSAGTQFDMFAQISEQNFHAQNARSGIPAPGHWANARIGSAPGLHELSGADQHVNGHGYPQQQMPLRRDLAPPQSSQAMHLYPPQ</sequence>
<feature type="region of interest" description="Disordered" evidence="1">
    <location>
        <begin position="368"/>
        <end position="430"/>
    </location>
</feature>
<keyword evidence="3" id="KW-1185">Reference proteome</keyword>
<evidence type="ECO:0000313" key="2">
    <source>
        <dbReference type="EMBL" id="CAE8610104.1"/>
    </source>
</evidence>
<organism evidence="2 3">
    <name type="scientific">Polarella glacialis</name>
    <name type="common">Dinoflagellate</name>
    <dbReference type="NCBI Taxonomy" id="89957"/>
    <lineage>
        <taxon>Eukaryota</taxon>
        <taxon>Sar</taxon>
        <taxon>Alveolata</taxon>
        <taxon>Dinophyceae</taxon>
        <taxon>Suessiales</taxon>
        <taxon>Suessiaceae</taxon>
        <taxon>Polarella</taxon>
    </lineage>
</organism>
<feature type="compositionally biased region" description="Low complexity" evidence="1">
    <location>
        <begin position="337"/>
        <end position="347"/>
    </location>
</feature>
<feature type="compositionally biased region" description="Polar residues" evidence="1">
    <location>
        <begin position="320"/>
        <end position="333"/>
    </location>
</feature>
<accession>A0A813FBD2</accession>
<gene>
    <name evidence="2" type="ORF">PGLA1383_LOCUS27931</name>
</gene>
<evidence type="ECO:0000313" key="3">
    <source>
        <dbReference type="Proteomes" id="UP000654075"/>
    </source>
</evidence>
<evidence type="ECO:0000256" key="1">
    <source>
        <dbReference type="SAM" id="MobiDB-lite"/>
    </source>
</evidence>